<feature type="compositionally biased region" description="Polar residues" evidence="9">
    <location>
        <begin position="30"/>
        <end position="41"/>
    </location>
</feature>
<dbReference type="Pfam" id="PF03725">
    <property type="entry name" value="RNase_PH_C"/>
    <property type="match status" value="1"/>
</dbReference>
<feature type="domain" description="Exoribonuclease phosphorolytic" evidence="10">
    <location>
        <begin position="52"/>
        <end position="183"/>
    </location>
</feature>
<dbReference type="STRING" id="2880.D8LC92"/>
<feature type="region of interest" description="Disordered" evidence="9">
    <location>
        <begin position="1"/>
        <end position="46"/>
    </location>
</feature>
<dbReference type="GO" id="GO:0034475">
    <property type="term" value="P:U4 snRNA 3'-end processing"/>
    <property type="evidence" value="ECO:0007669"/>
    <property type="project" value="TreeGrafter"/>
</dbReference>
<sequence>MNNCYKPLAAPAQNDAKSKRRDRDGKAPNGTATKEPSLASTTREDGRAPYDMRQVYMDVGVVAHATGSAYVEFNHTKVICAVYGPHAQTGGDSAFSEEGQLQCDFSYAPFAMPGGRRETRGGKKDDERELSTLLRQTLESSIQVHRLTKSVVGVHVMVLQADGGELAVATTCASMALADAGIELYDLVTACSVGYCGTQMVLDPTKEEEKSGAGVMTIALMPGSQQVTQWWQEGRFDGQKVAEALELCTDGCGCVHKMMEAKLKASTTKK</sequence>
<dbReference type="Gene3D" id="3.30.230.70">
    <property type="entry name" value="GHMP Kinase, N-terminal domain"/>
    <property type="match status" value="1"/>
</dbReference>
<dbReference type="CDD" id="cd11371">
    <property type="entry name" value="RNase_PH_MTR3"/>
    <property type="match status" value="1"/>
</dbReference>
<evidence type="ECO:0000313" key="12">
    <source>
        <dbReference type="EMBL" id="CBN78128.1"/>
    </source>
</evidence>
<dbReference type="InterPro" id="IPR001247">
    <property type="entry name" value="ExoRNase_PH_dom1"/>
</dbReference>
<evidence type="ECO:0000256" key="8">
    <source>
        <dbReference type="ARBA" id="ARBA00023242"/>
    </source>
</evidence>
<dbReference type="GO" id="GO:0006364">
    <property type="term" value="P:rRNA processing"/>
    <property type="evidence" value="ECO:0007669"/>
    <property type="project" value="UniProtKB-KW"/>
</dbReference>
<comment type="similarity">
    <text evidence="3">Belongs to the RNase PH family.</text>
</comment>
<gene>
    <name evidence="12" type="ORF">Esi_0100_0022</name>
</gene>
<evidence type="ECO:0000256" key="6">
    <source>
        <dbReference type="ARBA" id="ARBA00022835"/>
    </source>
</evidence>
<dbReference type="InterPro" id="IPR027408">
    <property type="entry name" value="PNPase/RNase_PH_dom_sf"/>
</dbReference>
<dbReference type="Pfam" id="PF01138">
    <property type="entry name" value="RNase_PH"/>
    <property type="match status" value="1"/>
</dbReference>
<protein>
    <submittedName>
        <fullName evidence="12">Uncharacterized protein</fullName>
    </submittedName>
</protein>
<comment type="subcellular location">
    <subcellularLocation>
        <location evidence="2">Cytoplasm</location>
    </subcellularLocation>
    <subcellularLocation>
        <location evidence="1">Nucleus</location>
    </subcellularLocation>
</comment>
<dbReference type="AlphaFoldDB" id="D8LC92"/>
<keyword evidence="13" id="KW-1185">Reference proteome</keyword>
<keyword evidence="4" id="KW-0963">Cytoplasm</keyword>
<evidence type="ECO:0000259" key="10">
    <source>
        <dbReference type="Pfam" id="PF01138"/>
    </source>
</evidence>
<dbReference type="SUPFAM" id="SSF55666">
    <property type="entry name" value="Ribonuclease PH domain 2-like"/>
    <property type="match status" value="1"/>
</dbReference>
<feature type="domain" description="Exoribonuclease phosphorolytic" evidence="11">
    <location>
        <begin position="186"/>
        <end position="247"/>
    </location>
</feature>
<dbReference type="InterPro" id="IPR036345">
    <property type="entry name" value="ExoRNase_PH_dom2_sf"/>
</dbReference>
<evidence type="ECO:0000313" key="13">
    <source>
        <dbReference type="Proteomes" id="UP000002630"/>
    </source>
</evidence>
<dbReference type="EMBL" id="FN649760">
    <property type="protein sequence ID" value="CBN78128.1"/>
    <property type="molecule type" value="Genomic_DNA"/>
</dbReference>
<dbReference type="GO" id="GO:0003723">
    <property type="term" value="F:RNA binding"/>
    <property type="evidence" value="ECO:0007669"/>
    <property type="project" value="UniProtKB-KW"/>
</dbReference>
<keyword evidence="8" id="KW-0539">Nucleus</keyword>
<dbReference type="Proteomes" id="UP000002630">
    <property type="component" value="Unassembled WGS sequence"/>
</dbReference>
<dbReference type="eggNOG" id="KOG1068">
    <property type="taxonomic scope" value="Eukaryota"/>
</dbReference>
<evidence type="ECO:0000256" key="4">
    <source>
        <dbReference type="ARBA" id="ARBA00022490"/>
    </source>
</evidence>
<evidence type="ECO:0000256" key="5">
    <source>
        <dbReference type="ARBA" id="ARBA00022552"/>
    </source>
</evidence>
<dbReference type="GO" id="GO:0071028">
    <property type="term" value="P:nuclear mRNA surveillance"/>
    <property type="evidence" value="ECO:0007669"/>
    <property type="project" value="TreeGrafter"/>
</dbReference>
<evidence type="ECO:0000259" key="11">
    <source>
        <dbReference type="Pfam" id="PF03725"/>
    </source>
</evidence>
<evidence type="ECO:0000256" key="9">
    <source>
        <dbReference type="SAM" id="MobiDB-lite"/>
    </source>
</evidence>
<proteinExistence type="inferred from homology"/>
<dbReference type="GO" id="GO:0071051">
    <property type="term" value="P:poly(A)-dependent snoRNA 3'-end processing"/>
    <property type="evidence" value="ECO:0007669"/>
    <property type="project" value="TreeGrafter"/>
</dbReference>
<dbReference type="InterPro" id="IPR015847">
    <property type="entry name" value="ExoRNase_PH_dom2"/>
</dbReference>
<evidence type="ECO:0000256" key="7">
    <source>
        <dbReference type="ARBA" id="ARBA00022884"/>
    </source>
</evidence>
<evidence type="ECO:0000256" key="2">
    <source>
        <dbReference type="ARBA" id="ARBA00004496"/>
    </source>
</evidence>
<dbReference type="InParanoid" id="D8LC92"/>
<evidence type="ECO:0000256" key="1">
    <source>
        <dbReference type="ARBA" id="ARBA00004123"/>
    </source>
</evidence>
<dbReference type="GO" id="GO:0005730">
    <property type="term" value="C:nucleolus"/>
    <property type="evidence" value="ECO:0007669"/>
    <property type="project" value="TreeGrafter"/>
</dbReference>
<keyword evidence="6" id="KW-0271">Exosome</keyword>
<keyword evidence="5" id="KW-0698">rRNA processing</keyword>
<dbReference type="SUPFAM" id="SSF54211">
    <property type="entry name" value="Ribosomal protein S5 domain 2-like"/>
    <property type="match status" value="1"/>
</dbReference>
<organism evidence="12 13">
    <name type="scientific">Ectocarpus siliculosus</name>
    <name type="common">Brown alga</name>
    <name type="synonym">Conferva siliculosa</name>
    <dbReference type="NCBI Taxonomy" id="2880"/>
    <lineage>
        <taxon>Eukaryota</taxon>
        <taxon>Sar</taxon>
        <taxon>Stramenopiles</taxon>
        <taxon>Ochrophyta</taxon>
        <taxon>PX clade</taxon>
        <taxon>Phaeophyceae</taxon>
        <taxon>Ectocarpales</taxon>
        <taxon>Ectocarpaceae</taxon>
        <taxon>Ectocarpus</taxon>
    </lineage>
</organism>
<dbReference type="PANTHER" id="PTHR11953:SF2">
    <property type="entry name" value="EXOSOME COMPLEX COMPONENT MTR3"/>
    <property type="match status" value="1"/>
</dbReference>
<dbReference type="InterPro" id="IPR050080">
    <property type="entry name" value="RNase_PH"/>
</dbReference>
<reference evidence="12 13" key="1">
    <citation type="journal article" date="2010" name="Nature">
        <title>The Ectocarpus genome and the independent evolution of multicellularity in brown algae.</title>
        <authorList>
            <person name="Cock J.M."/>
            <person name="Sterck L."/>
            <person name="Rouze P."/>
            <person name="Scornet D."/>
            <person name="Allen A.E."/>
            <person name="Amoutzias G."/>
            <person name="Anthouard V."/>
            <person name="Artiguenave F."/>
            <person name="Aury J.M."/>
            <person name="Badger J.H."/>
            <person name="Beszteri B."/>
            <person name="Billiau K."/>
            <person name="Bonnet E."/>
            <person name="Bothwell J.H."/>
            <person name="Bowler C."/>
            <person name="Boyen C."/>
            <person name="Brownlee C."/>
            <person name="Carrano C.J."/>
            <person name="Charrier B."/>
            <person name="Cho G.Y."/>
            <person name="Coelho S.M."/>
            <person name="Collen J."/>
            <person name="Corre E."/>
            <person name="Da Silva C."/>
            <person name="Delage L."/>
            <person name="Delaroque N."/>
            <person name="Dittami S.M."/>
            <person name="Doulbeau S."/>
            <person name="Elias M."/>
            <person name="Farnham G."/>
            <person name="Gachon C.M."/>
            <person name="Gschloessl B."/>
            <person name="Heesch S."/>
            <person name="Jabbari K."/>
            <person name="Jubin C."/>
            <person name="Kawai H."/>
            <person name="Kimura K."/>
            <person name="Kloareg B."/>
            <person name="Kupper F.C."/>
            <person name="Lang D."/>
            <person name="Le Bail A."/>
            <person name="Leblanc C."/>
            <person name="Lerouge P."/>
            <person name="Lohr M."/>
            <person name="Lopez P.J."/>
            <person name="Martens C."/>
            <person name="Maumus F."/>
            <person name="Michel G."/>
            <person name="Miranda-Saavedra D."/>
            <person name="Morales J."/>
            <person name="Moreau H."/>
            <person name="Motomura T."/>
            <person name="Nagasato C."/>
            <person name="Napoli C.A."/>
            <person name="Nelson D.R."/>
            <person name="Nyvall-Collen P."/>
            <person name="Peters A.F."/>
            <person name="Pommier C."/>
            <person name="Potin P."/>
            <person name="Poulain J."/>
            <person name="Quesneville H."/>
            <person name="Read B."/>
            <person name="Rensing S.A."/>
            <person name="Ritter A."/>
            <person name="Rousvoal S."/>
            <person name="Samanta M."/>
            <person name="Samson G."/>
            <person name="Schroeder D.C."/>
            <person name="Segurens B."/>
            <person name="Strittmatter M."/>
            <person name="Tonon T."/>
            <person name="Tregear J.W."/>
            <person name="Valentin K."/>
            <person name="von Dassow P."/>
            <person name="Yamagishi T."/>
            <person name="Van de Peer Y."/>
            <person name="Wincker P."/>
        </authorList>
    </citation>
    <scope>NUCLEOTIDE SEQUENCE [LARGE SCALE GENOMIC DNA]</scope>
    <source>
        <strain evidence="13">Ec32 / CCAP1310/4</strain>
    </source>
</reference>
<accession>D8LC92</accession>
<dbReference type="OrthoDB" id="2504340at2759"/>
<dbReference type="InterPro" id="IPR020568">
    <property type="entry name" value="Ribosomal_Su5_D2-typ_SF"/>
</dbReference>
<dbReference type="GO" id="GO:0000176">
    <property type="term" value="C:nuclear exosome (RNase complex)"/>
    <property type="evidence" value="ECO:0007669"/>
    <property type="project" value="TreeGrafter"/>
</dbReference>
<dbReference type="PANTHER" id="PTHR11953">
    <property type="entry name" value="EXOSOME COMPLEX COMPONENT"/>
    <property type="match status" value="1"/>
</dbReference>
<evidence type="ECO:0000256" key="3">
    <source>
        <dbReference type="ARBA" id="ARBA00006678"/>
    </source>
</evidence>
<name>D8LC92_ECTSI</name>
<keyword evidence="7" id="KW-0694">RNA-binding</keyword>
<dbReference type="GO" id="GO:0000177">
    <property type="term" value="C:cytoplasmic exosome (RNase complex)"/>
    <property type="evidence" value="ECO:0007669"/>
    <property type="project" value="TreeGrafter"/>
</dbReference>
<dbReference type="GO" id="GO:0016075">
    <property type="term" value="P:rRNA catabolic process"/>
    <property type="evidence" value="ECO:0007669"/>
    <property type="project" value="TreeGrafter"/>
</dbReference>